<dbReference type="GO" id="GO:0034450">
    <property type="term" value="F:ubiquitin-ubiquitin ligase activity"/>
    <property type="evidence" value="ECO:0007669"/>
    <property type="project" value="InterPro"/>
</dbReference>
<keyword evidence="10" id="KW-0539">Nucleus</keyword>
<keyword evidence="11" id="KW-0175">Coiled coil</keyword>
<dbReference type="AlphaFoldDB" id="A0A875RSV0"/>
<evidence type="ECO:0000256" key="10">
    <source>
        <dbReference type="ARBA" id="ARBA00023242"/>
    </source>
</evidence>
<reference evidence="14" key="1">
    <citation type="submission" date="2020-10" db="EMBL/GenBank/DDBJ databases">
        <authorList>
            <person name="Roach M.J.R."/>
        </authorList>
    </citation>
    <scope>NUCLEOTIDE SEQUENCE</scope>
    <source>
        <strain evidence="14">CBS 1945</strain>
    </source>
</reference>
<dbReference type="Pfam" id="PF10408">
    <property type="entry name" value="Ufd2P_core"/>
    <property type="match status" value="1"/>
</dbReference>
<dbReference type="GO" id="GO:0000151">
    <property type="term" value="C:ubiquitin ligase complex"/>
    <property type="evidence" value="ECO:0007669"/>
    <property type="project" value="InterPro"/>
</dbReference>
<evidence type="ECO:0000313" key="14">
    <source>
        <dbReference type="EMBL" id="QPG72887.1"/>
    </source>
</evidence>
<keyword evidence="7" id="KW-0963">Cytoplasm</keyword>
<evidence type="ECO:0000256" key="3">
    <source>
        <dbReference type="ARBA" id="ARBA00004496"/>
    </source>
</evidence>
<dbReference type="FunFam" id="3.30.40.10:FF:000055">
    <property type="entry name" value="Ubiquitin conjugation factor e4 a"/>
    <property type="match status" value="1"/>
</dbReference>
<dbReference type="EMBL" id="CP064812">
    <property type="protein sequence ID" value="QPG72887.1"/>
    <property type="molecule type" value="Genomic_DNA"/>
</dbReference>
<dbReference type="OrthoDB" id="20295at2759"/>
<evidence type="ECO:0000256" key="4">
    <source>
        <dbReference type="ARBA" id="ARBA00004906"/>
    </source>
</evidence>
<dbReference type="Pfam" id="PF04564">
    <property type="entry name" value="U-box"/>
    <property type="match status" value="1"/>
</dbReference>
<feature type="compositionally biased region" description="Basic and acidic residues" evidence="12">
    <location>
        <begin position="29"/>
        <end position="54"/>
    </location>
</feature>
<dbReference type="SUPFAM" id="SSF57850">
    <property type="entry name" value="RING/U-box"/>
    <property type="match status" value="1"/>
</dbReference>
<gene>
    <name evidence="14" type="ORF">FOA43_000190</name>
</gene>
<evidence type="ECO:0000256" key="9">
    <source>
        <dbReference type="ARBA" id="ARBA00022786"/>
    </source>
</evidence>
<evidence type="ECO:0000256" key="2">
    <source>
        <dbReference type="ARBA" id="ARBA00004123"/>
    </source>
</evidence>
<comment type="pathway">
    <text evidence="4">Protein modification; protein ubiquitination.</text>
</comment>
<dbReference type="UniPathway" id="UPA00143"/>
<evidence type="ECO:0000256" key="12">
    <source>
        <dbReference type="SAM" id="MobiDB-lite"/>
    </source>
</evidence>
<dbReference type="Proteomes" id="UP000662931">
    <property type="component" value="Chromosome 1"/>
</dbReference>
<dbReference type="CDD" id="cd16657">
    <property type="entry name" value="RING-Ubox_UBE4A"/>
    <property type="match status" value="1"/>
</dbReference>
<dbReference type="RefSeq" id="XP_038776452.1">
    <property type="nucleotide sequence ID" value="XM_038920524.1"/>
</dbReference>
<evidence type="ECO:0000256" key="6">
    <source>
        <dbReference type="ARBA" id="ARBA00012483"/>
    </source>
</evidence>
<dbReference type="InterPro" id="IPR045132">
    <property type="entry name" value="UBE4"/>
</dbReference>
<dbReference type="InterPro" id="IPR019474">
    <property type="entry name" value="Ub_conjug_fac_E4_core"/>
</dbReference>
<evidence type="ECO:0000259" key="13">
    <source>
        <dbReference type="PROSITE" id="PS51698"/>
    </source>
</evidence>
<dbReference type="GeneID" id="62193591"/>
<feature type="compositionally biased region" description="Polar residues" evidence="12">
    <location>
        <begin position="19"/>
        <end position="28"/>
    </location>
</feature>
<comment type="similarity">
    <text evidence="5">Belongs to the ubiquitin conjugation factor E4 family.</text>
</comment>
<dbReference type="PANTHER" id="PTHR13931:SF2">
    <property type="entry name" value="UBIQUITIN CONJUGATION FACTOR E4 B"/>
    <property type="match status" value="1"/>
</dbReference>
<feature type="coiled-coil region" evidence="11">
    <location>
        <begin position="490"/>
        <end position="517"/>
    </location>
</feature>
<dbReference type="SMART" id="SM00504">
    <property type="entry name" value="Ubox"/>
    <property type="match status" value="1"/>
</dbReference>
<dbReference type="KEGG" id="bnn:FOA43_000190"/>
<dbReference type="EC" id="2.3.2.27" evidence="6"/>
<dbReference type="PANTHER" id="PTHR13931">
    <property type="entry name" value="UBIQUITINATION FACTOR E4"/>
    <property type="match status" value="1"/>
</dbReference>
<proteinExistence type="inferred from homology"/>
<evidence type="ECO:0000256" key="8">
    <source>
        <dbReference type="ARBA" id="ARBA00022679"/>
    </source>
</evidence>
<dbReference type="GO" id="GO:0036503">
    <property type="term" value="P:ERAD pathway"/>
    <property type="evidence" value="ECO:0007669"/>
    <property type="project" value="InterPro"/>
</dbReference>
<dbReference type="Gene3D" id="3.30.40.10">
    <property type="entry name" value="Zinc/RING finger domain, C3HC4 (zinc finger)"/>
    <property type="match status" value="1"/>
</dbReference>
<evidence type="ECO:0000313" key="15">
    <source>
        <dbReference type="Proteomes" id="UP000662931"/>
    </source>
</evidence>
<evidence type="ECO:0000256" key="1">
    <source>
        <dbReference type="ARBA" id="ARBA00000900"/>
    </source>
</evidence>
<protein>
    <recommendedName>
        <fullName evidence="6">RING-type E3 ubiquitin transferase</fullName>
        <ecNumber evidence="6">2.3.2.27</ecNumber>
    </recommendedName>
</protein>
<dbReference type="PROSITE" id="PS51698">
    <property type="entry name" value="U_BOX"/>
    <property type="match status" value="1"/>
</dbReference>
<dbReference type="InterPro" id="IPR003613">
    <property type="entry name" value="Ubox_domain"/>
</dbReference>
<evidence type="ECO:0000256" key="11">
    <source>
        <dbReference type="SAM" id="Coils"/>
    </source>
</evidence>
<dbReference type="InterPro" id="IPR013083">
    <property type="entry name" value="Znf_RING/FYVE/PHD"/>
</dbReference>
<evidence type="ECO:0000256" key="5">
    <source>
        <dbReference type="ARBA" id="ARBA00007434"/>
    </source>
</evidence>
<dbReference type="GO" id="GO:0000209">
    <property type="term" value="P:protein polyubiquitination"/>
    <property type="evidence" value="ECO:0007669"/>
    <property type="project" value="TreeGrafter"/>
</dbReference>
<dbReference type="GO" id="GO:0005737">
    <property type="term" value="C:cytoplasm"/>
    <property type="evidence" value="ECO:0007669"/>
    <property type="project" value="UniProtKB-SubCell"/>
</dbReference>
<accession>A0A875RSV0</accession>
<sequence length="1070" mass="123847">MSSPEDIRAKRVARLGLLSQRSAKPEQSQNHEESKDPGHQASTRNKDSKLDSVHHSPAPELHTTKPEKRTRKLRKQEDINEWTNNQLERILDATLSSSKATSDKVFQLIGVIDGDSKSTNKLNYDLIDPALLEILTEQGVGRYFESPMEYLYSTWEKADSSKRIIRSDDPLASQKLKVINEVLRLTSSYASIMFQVPDMFVDEIDLSKVIESIWRDVNQHEVFLMDIIVRAVENDSTLDLLNATIPELTDKLETLEQNGNIDYLKILTVIQIFLSNKAVASVFHQVDGYHPKGLKGVEFESKTILGRILRISPLLPAVAASNYPGSLSKTQIVKTHESLQTEHSLLVSRLFSVCDRLVRAGGEARQEFLAWMADVVNTNHLRRGEHADPEKVASDSLMLNLTLILIKFAQPFLGTGNLGRINKITQDFLIHSNKLIDLSDETKINATIGEYNEYYTEDKMTEVPLNFVSECFYLLLTYLHYGLGGLFVSADRLNNYVKQLSQQLKKFDDMMQQSNSNASNPLVKMLYDTKIKPLRRQMETLKARKLSIEMFFYNRNMQLEVFEIIIGCITFFMRLMDPENKYPEVPLKVPFHDYDDNTANMEDIEYTRKFAPIPFRFFPEIFIEGIINYCHYVSRFNNNPMFHNEGQLDKLVEFAVVILRCPELVSNPHLKARLTEVLFFGSLPLQNGRDGYMVDVFNNNEIVKKNLMVALLDFYVMVEKTGASSQFYDKFNSRYHISFILEKLWKFDYFKRDLKRISEKMPKLFIRLIARMLNDTTYLLDESLNHLHTIGACQREIEDRERNKPPAMEESDEELKKKLEESERMAKSFVQLSNKTVLLFDLFTEETPQSFAIVEIVDRLAGMLDYNLVALVGPKYNELKVKNPETFKFNPGELLFQLCSIFINLALKQEFVDAVARDERSFRPKCFKKAIEILYKLGKVPNKEFEDKLTVFVRRAQEKKREEEEEELELGDVPDEFLDPLMYTLMKDPVKLPHSKVSMDRSVLKAHLMNDPTDPFNRTPLKIEEVYEDVELRNKIQAWIKKRKADIRKEKQEKILSQTGKDVDGDVDMK</sequence>
<dbReference type="GO" id="GO:0005634">
    <property type="term" value="C:nucleus"/>
    <property type="evidence" value="ECO:0007669"/>
    <property type="project" value="UniProtKB-SubCell"/>
</dbReference>
<organism evidence="14 15">
    <name type="scientific">Eeniella nana</name>
    <name type="common">Yeast</name>
    <name type="synonym">Brettanomyces nanus</name>
    <dbReference type="NCBI Taxonomy" id="13502"/>
    <lineage>
        <taxon>Eukaryota</taxon>
        <taxon>Fungi</taxon>
        <taxon>Dikarya</taxon>
        <taxon>Ascomycota</taxon>
        <taxon>Saccharomycotina</taxon>
        <taxon>Pichiomycetes</taxon>
        <taxon>Pichiales</taxon>
        <taxon>Pichiaceae</taxon>
        <taxon>Brettanomyces</taxon>
    </lineage>
</organism>
<feature type="domain" description="U-box" evidence="13">
    <location>
        <begin position="972"/>
        <end position="1046"/>
    </location>
</feature>
<evidence type="ECO:0000256" key="7">
    <source>
        <dbReference type="ARBA" id="ARBA00022490"/>
    </source>
</evidence>
<name>A0A875RSV0_EENNA</name>
<keyword evidence="9" id="KW-0833">Ubl conjugation pathway</keyword>
<feature type="region of interest" description="Disordered" evidence="12">
    <location>
        <begin position="1"/>
        <end position="77"/>
    </location>
</feature>
<comment type="catalytic activity">
    <reaction evidence="1">
        <text>S-ubiquitinyl-[E2 ubiquitin-conjugating enzyme]-L-cysteine + [acceptor protein]-L-lysine = [E2 ubiquitin-conjugating enzyme]-L-cysteine + N(6)-ubiquitinyl-[acceptor protein]-L-lysine.</text>
        <dbReference type="EC" id="2.3.2.27"/>
    </reaction>
</comment>
<comment type="subcellular location">
    <subcellularLocation>
        <location evidence="3">Cytoplasm</location>
    </subcellularLocation>
    <subcellularLocation>
        <location evidence="2">Nucleus</location>
    </subcellularLocation>
</comment>
<keyword evidence="8" id="KW-0808">Transferase</keyword>
<keyword evidence="15" id="KW-1185">Reference proteome</keyword>
<dbReference type="GO" id="GO:0006511">
    <property type="term" value="P:ubiquitin-dependent protein catabolic process"/>
    <property type="evidence" value="ECO:0007669"/>
    <property type="project" value="InterPro"/>
</dbReference>